<dbReference type="CDD" id="cd17546">
    <property type="entry name" value="REC_hyHK_CKI1_RcsC-like"/>
    <property type="match status" value="1"/>
</dbReference>
<evidence type="ECO:0000256" key="3">
    <source>
        <dbReference type="SAM" id="Phobius"/>
    </source>
</evidence>
<dbReference type="InterPro" id="IPR003594">
    <property type="entry name" value="HATPase_dom"/>
</dbReference>
<keyword evidence="3" id="KW-0472">Membrane</keyword>
<comment type="caution">
    <text evidence="6">The sequence shown here is derived from an EMBL/GenBank/DDBJ whole genome shotgun (WGS) entry which is preliminary data.</text>
</comment>
<keyword evidence="3" id="KW-0812">Transmembrane</keyword>
<dbReference type="SMART" id="SM00448">
    <property type="entry name" value="REC"/>
    <property type="match status" value="1"/>
</dbReference>
<name>A0A8S1V5Y7_9CILI</name>
<dbReference type="Proteomes" id="UP000689195">
    <property type="component" value="Unassembled WGS sequence"/>
</dbReference>
<dbReference type="PROSITE" id="PS50109">
    <property type="entry name" value="HIS_KIN"/>
    <property type="match status" value="1"/>
</dbReference>
<dbReference type="Pfam" id="PF02518">
    <property type="entry name" value="HATPase_c"/>
    <property type="match status" value="1"/>
</dbReference>
<dbReference type="InterPro" id="IPR050956">
    <property type="entry name" value="2C_system_His_kinase"/>
</dbReference>
<evidence type="ECO:0000259" key="4">
    <source>
        <dbReference type="PROSITE" id="PS50109"/>
    </source>
</evidence>
<dbReference type="InterPro" id="IPR005467">
    <property type="entry name" value="His_kinase_dom"/>
</dbReference>
<feature type="domain" description="Response regulatory" evidence="5">
    <location>
        <begin position="675"/>
        <end position="800"/>
    </location>
</feature>
<evidence type="ECO:0000256" key="2">
    <source>
        <dbReference type="PROSITE-ProRule" id="PRU00169"/>
    </source>
</evidence>
<dbReference type="PANTHER" id="PTHR43719:SF28">
    <property type="entry name" value="PEROXIDE STRESS-ACTIVATED HISTIDINE KINASE MAK1-RELATED"/>
    <property type="match status" value="1"/>
</dbReference>
<gene>
    <name evidence="6" type="ORF">PPENT_87.1.T0540231</name>
</gene>
<keyword evidence="1 2" id="KW-0597">Phosphoprotein</keyword>
<keyword evidence="3" id="KW-1133">Transmembrane helix</keyword>
<feature type="transmembrane region" description="Helical" evidence="3">
    <location>
        <begin position="26"/>
        <end position="45"/>
    </location>
</feature>
<protein>
    <submittedName>
        <fullName evidence="6">Uncharacterized protein</fullName>
    </submittedName>
</protein>
<dbReference type="GO" id="GO:0000160">
    <property type="term" value="P:phosphorelay signal transduction system"/>
    <property type="evidence" value="ECO:0007669"/>
    <property type="project" value="InterPro"/>
</dbReference>
<dbReference type="PROSITE" id="PS50110">
    <property type="entry name" value="RESPONSE_REGULATORY"/>
    <property type="match status" value="1"/>
</dbReference>
<dbReference type="EMBL" id="CAJJDO010000054">
    <property type="protein sequence ID" value="CAD8171312.1"/>
    <property type="molecule type" value="Genomic_DNA"/>
</dbReference>
<evidence type="ECO:0000259" key="5">
    <source>
        <dbReference type="PROSITE" id="PS50110"/>
    </source>
</evidence>
<accession>A0A8S1V5Y7</accession>
<proteinExistence type="predicted"/>
<evidence type="ECO:0000313" key="6">
    <source>
        <dbReference type="EMBL" id="CAD8171312.1"/>
    </source>
</evidence>
<dbReference type="AlphaFoldDB" id="A0A8S1V5Y7"/>
<sequence length="802" mass="93663">MILAIFYSGVWLCNTIYEMILGVDQLFYHGIELGIVLTFLIFQQLQKSKQYISFLIPILLLSLNILVILQQMNTEKVFLFLLPPFLYDNLNKDLTKKQYFNIFKYLHLIIMGIWKVIDNLNHGQPIIITIILLLFTYYHQKIFDQQIQRNDRGLDDTMNIKTSSDTDRIQELQNNLVSIIKLDSKLNLIMRNTRAQELLRNINIQELLNSPLLSVDKQTKQLMQEQFSCKFPSIYDLKEAQLHYTLYELLEQLIQLQKFPYEFEVFSIRGYHDLHLKVFYFEPKSFTILLQNMEEYNLQIKKVFTQTTMQQLFKSFSHEYNTSLNYILALAQVAECHEEVPQSIQEQFFKPILVNGKVMHSMVLDMMDYNSILGKTFSLQVGVFKIQELILEVISLFKDQISKKNLEIKIDFNSKITQMISDRNRIKQILINLVSNAQKFTLQGLISLKVETCMSNNKQKYVVFHVQDTGIGMTKSEQDRLTLLLQSGVPSIQKISKNTAGFGLGLFISNKIAEALSQQRFEKGGGLRFETQTGKGFHCWFSVYPQTVSPDVKLSNPKSPLIILNKKIVIDTRQTEVNAGIEKFKRDNKRNKLSRLLDDNDQINDRNQIRQRRPHSQIRFVQELSDAVSTDTVNNECSVEDYQARIKYIKSWQQQQQQSFLLRSNQSIIECRCPFILIVDDEQINILALSILLEQLGLNSDEVFNGKECVDLIYSKQKKTQCGRCSDRQYQLIFMDINMPLLDGWEASKQIKKRFSIPIIACTAFTDNETKEQCYQNGLDYYLSKPVKKESLIQVLQYYRIL</sequence>
<organism evidence="6 7">
    <name type="scientific">Paramecium pentaurelia</name>
    <dbReference type="NCBI Taxonomy" id="43138"/>
    <lineage>
        <taxon>Eukaryota</taxon>
        <taxon>Sar</taxon>
        <taxon>Alveolata</taxon>
        <taxon>Ciliophora</taxon>
        <taxon>Intramacronucleata</taxon>
        <taxon>Oligohymenophorea</taxon>
        <taxon>Peniculida</taxon>
        <taxon>Parameciidae</taxon>
        <taxon>Paramecium</taxon>
    </lineage>
</organism>
<dbReference type="InterPro" id="IPR001789">
    <property type="entry name" value="Sig_transdc_resp-reg_receiver"/>
</dbReference>
<dbReference type="SMART" id="SM00387">
    <property type="entry name" value="HATPase_c"/>
    <property type="match status" value="1"/>
</dbReference>
<dbReference type="Pfam" id="PF00072">
    <property type="entry name" value="Response_reg"/>
    <property type="match status" value="1"/>
</dbReference>
<evidence type="ECO:0000313" key="7">
    <source>
        <dbReference type="Proteomes" id="UP000689195"/>
    </source>
</evidence>
<keyword evidence="7" id="KW-1185">Reference proteome</keyword>
<evidence type="ECO:0000256" key="1">
    <source>
        <dbReference type="ARBA" id="ARBA00022553"/>
    </source>
</evidence>
<dbReference type="OrthoDB" id="60033at2759"/>
<reference evidence="6" key="1">
    <citation type="submission" date="2021-01" db="EMBL/GenBank/DDBJ databases">
        <authorList>
            <consortium name="Genoscope - CEA"/>
            <person name="William W."/>
        </authorList>
    </citation>
    <scope>NUCLEOTIDE SEQUENCE</scope>
</reference>
<feature type="modified residue" description="4-aspartylphosphate" evidence="2">
    <location>
        <position position="736"/>
    </location>
</feature>
<dbReference type="PANTHER" id="PTHR43719">
    <property type="entry name" value="TWO-COMPONENT HISTIDINE KINASE"/>
    <property type="match status" value="1"/>
</dbReference>
<feature type="transmembrane region" description="Helical" evidence="3">
    <location>
        <begin position="51"/>
        <end position="69"/>
    </location>
</feature>
<feature type="domain" description="Histidine kinase" evidence="4">
    <location>
        <begin position="315"/>
        <end position="536"/>
    </location>
</feature>